<proteinExistence type="predicted"/>
<dbReference type="RefSeq" id="WP_035970774.1">
    <property type="nucleotide sequence ID" value="NZ_BMEG01000008.1"/>
</dbReference>
<dbReference type="CDD" id="cd16934">
    <property type="entry name" value="HATPase_RsbT-like"/>
    <property type="match status" value="1"/>
</dbReference>
<dbReference type="SMART" id="SM00387">
    <property type="entry name" value="HATPase_c"/>
    <property type="match status" value="1"/>
</dbReference>
<feature type="domain" description="Histidine kinase/HSP90-like ATPase" evidence="2">
    <location>
        <begin position="46"/>
        <end position="146"/>
    </location>
</feature>
<gene>
    <name evidence="3" type="ORF">BG57_30470</name>
</gene>
<reference evidence="3 4" key="1">
    <citation type="submission" date="2014-03" db="EMBL/GenBank/DDBJ databases">
        <title>Draft Genome Sequences of Four Burkholderia Strains.</title>
        <authorList>
            <person name="Liu X.Y."/>
            <person name="Li C.X."/>
            <person name="Xu J.H."/>
        </authorList>
    </citation>
    <scope>NUCLEOTIDE SEQUENCE [LARGE SCALE GENOMIC DNA]</scope>
    <source>
        <strain evidence="3 4">R27</strain>
    </source>
</reference>
<dbReference type="OrthoDB" id="5769716at2"/>
<dbReference type="eggNOG" id="COG2172">
    <property type="taxonomic scope" value="Bacteria"/>
</dbReference>
<dbReference type="InterPro" id="IPR003594">
    <property type="entry name" value="HATPase_dom"/>
</dbReference>
<dbReference type="AlphaFoldDB" id="A0A069NKB6"/>
<comment type="caution">
    <text evidence="3">The sequence shown here is derived from an EMBL/GenBank/DDBJ whole genome shotgun (WGS) entry which is preliminary data.</text>
</comment>
<dbReference type="Proteomes" id="UP000027439">
    <property type="component" value="Unassembled WGS sequence"/>
</dbReference>
<feature type="region of interest" description="Disordered" evidence="1">
    <location>
        <begin position="1"/>
        <end position="20"/>
    </location>
</feature>
<accession>A0A069NKB6</accession>
<dbReference type="Pfam" id="PF02518">
    <property type="entry name" value="HATPase_c"/>
    <property type="match status" value="1"/>
</dbReference>
<evidence type="ECO:0000313" key="3">
    <source>
        <dbReference type="EMBL" id="KDR25481.1"/>
    </source>
</evidence>
<protein>
    <submittedName>
        <fullName evidence="3">Anti-sigma regulatory factor</fullName>
    </submittedName>
</protein>
<evidence type="ECO:0000259" key="2">
    <source>
        <dbReference type="SMART" id="SM00387"/>
    </source>
</evidence>
<dbReference type="InterPro" id="IPR036890">
    <property type="entry name" value="HATPase_C_sf"/>
</dbReference>
<dbReference type="Gene3D" id="3.30.565.10">
    <property type="entry name" value="Histidine kinase-like ATPase, C-terminal domain"/>
    <property type="match status" value="1"/>
</dbReference>
<organism evidence="3 4">
    <name type="scientific">Caballeronia grimmiae</name>
    <dbReference type="NCBI Taxonomy" id="1071679"/>
    <lineage>
        <taxon>Bacteria</taxon>
        <taxon>Pseudomonadati</taxon>
        <taxon>Pseudomonadota</taxon>
        <taxon>Betaproteobacteria</taxon>
        <taxon>Burkholderiales</taxon>
        <taxon>Burkholderiaceae</taxon>
        <taxon>Caballeronia</taxon>
    </lineage>
</organism>
<evidence type="ECO:0000313" key="4">
    <source>
        <dbReference type="Proteomes" id="UP000027439"/>
    </source>
</evidence>
<dbReference type="STRING" id="1071679.BG57_30470"/>
<dbReference type="SUPFAM" id="SSF55874">
    <property type="entry name" value="ATPase domain of HSP90 chaperone/DNA topoisomerase II/histidine kinase"/>
    <property type="match status" value="1"/>
</dbReference>
<name>A0A069NKB6_9BURK</name>
<sequence length="146" mass="15651">MMTFYPTAMPAASSPPDTLPIRSDEQIVRLRQFVREKAVAQGLSLIDQTKFVTAASELARNTLIYGGGGDVHCTLVERNGRRGLKLEFVDNGPGIPDIARALSDGYTSGSGLGLGLGGAKRLCDEFDIRSAPGEGTHVSITKWKPF</sequence>
<evidence type="ECO:0000256" key="1">
    <source>
        <dbReference type="SAM" id="MobiDB-lite"/>
    </source>
</evidence>
<dbReference type="EMBL" id="JFHE01000074">
    <property type="protein sequence ID" value="KDR25481.1"/>
    <property type="molecule type" value="Genomic_DNA"/>
</dbReference>